<dbReference type="NCBIfam" id="TIGR01439">
    <property type="entry name" value="lp_hng_hel_AbrB"/>
    <property type="match status" value="1"/>
</dbReference>
<dbReference type="OrthoDB" id="9811597at2"/>
<sequence length="81" mass="8911">MLHSTVTSKGQTTIPEKIRKALRIKPGDKLEYEVEGERATIRVHPGIRSLKGVLASNKGKGMSFAEIREAAAEAARHEDSR</sequence>
<evidence type="ECO:0000313" key="3">
    <source>
        <dbReference type="Proteomes" id="UP000238701"/>
    </source>
</evidence>
<dbReference type="SMART" id="SM00966">
    <property type="entry name" value="SpoVT_AbrB"/>
    <property type="match status" value="1"/>
</dbReference>
<dbReference type="Proteomes" id="UP000238701">
    <property type="component" value="Unassembled WGS sequence"/>
</dbReference>
<name>A0A2U3L8I0_9BACT</name>
<dbReference type="AlphaFoldDB" id="A0A2U3L8I0"/>
<evidence type="ECO:0000259" key="1">
    <source>
        <dbReference type="SMART" id="SM00966"/>
    </source>
</evidence>
<dbReference type="SUPFAM" id="SSF89447">
    <property type="entry name" value="AbrB/MazE/MraZ-like"/>
    <property type="match status" value="1"/>
</dbReference>
<accession>A0A2U3L8I0</accession>
<dbReference type="EMBL" id="OMOD01000180">
    <property type="protein sequence ID" value="SPF48223.1"/>
    <property type="molecule type" value="Genomic_DNA"/>
</dbReference>
<feature type="domain" description="SpoVT-AbrB" evidence="1">
    <location>
        <begin position="4"/>
        <end position="49"/>
    </location>
</feature>
<organism evidence="2 3">
    <name type="scientific">Candidatus Sulfotelmatobacter kueseliae</name>
    <dbReference type="NCBI Taxonomy" id="2042962"/>
    <lineage>
        <taxon>Bacteria</taxon>
        <taxon>Pseudomonadati</taxon>
        <taxon>Acidobacteriota</taxon>
        <taxon>Terriglobia</taxon>
        <taxon>Terriglobales</taxon>
        <taxon>Candidatus Korobacteraceae</taxon>
        <taxon>Candidatus Sulfotelmatobacter</taxon>
    </lineage>
</organism>
<gene>
    <name evidence="2" type="ORF">SBA1_820025</name>
</gene>
<evidence type="ECO:0000313" key="2">
    <source>
        <dbReference type="EMBL" id="SPF48223.1"/>
    </source>
</evidence>
<reference evidence="3" key="1">
    <citation type="submission" date="2018-02" db="EMBL/GenBank/DDBJ databases">
        <authorList>
            <person name="Hausmann B."/>
        </authorList>
    </citation>
    <scope>NUCLEOTIDE SEQUENCE [LARGE SCALE GENOMIC DNA]</scope>
    <source>
        <strain evidence="3">Peat soil MAG SbA1</strain>
    </source>
</reference>
<protein>
    <recommendedName>
        <fullName evidence="1">SpoVT-AbrB domain-containing protein</fullName>
    </recommendedName>
</protein>
<dbReference type="Gene3D" id="2.10.260.10">
    <property type="match status" value="1"/>
</dbReference>
<dbReference type="InterPro" id="IPR037914">
    <property type="entry name" value="SpoVT-AbrB_sf"/>
</dbReference>
<dbReference type="InterPro" id="IPR007159">
    <property type="entry name" value="SpoVT-AbrB_dom"/>
</dbReference>
<dbReference type="GO" id="GO:0003677">
    <property type="term" value="F:DNA binding"/>
    <property type="evidence" value="ECO:0007669"/>
    <property type="project" value="InterPro"/>
</dbReference>
<dbReference type="Pfam" id="PF04014">
    <property type="entry name" value="MazE_antitoxin"/>
    <property type="match status" value="1"/>
</dbReference>
<proteinExistence type="predicted"/>